<accession>A0A7C5DBK6</accession>
<dbReference type="GO" id="GO:0016209">
    <property type="term" value="F:antioxidant activity"/>
    <property type="evidence" value="ECO:0007669"/>
    <property type="project" value="InterPro"/>
</dbReference>
<keyword evidence="4" id="KW-0676">Redox-active center</keyword>
<dbReference type="GO" id="GO:0030313">
    <property type="term" value="C:cell envelope"/>
    <property type="evidence" value="ECO:0007669"/>
    <property type="project" value="UniProtKB-SubCell"/>
</dbReference>
<comment type="subcellular location">
    <subcellularLocation>
        <location evidence="1">Cell envelope</location>
    </subcellularLocation>
</comment>
<dbReference type="GO" id="GO:0016491">
    <property type="term" value="F:oxidoreductase activity"/>
    <property type="evidence" value="ECO:0007669"/>
    <property type="project" value="InterPro"/>
</dbReference>
<dbReference type="Proteomes" id="UP000886110">
    <property type="component" value="Unassembled WGS sequence"/>
</dbReference>
<evidence type="ECO:0000313" key="6">
    <source>
        <dbReference type="EMBL" id="HHE04557.1"/>
    </source>
</evidence>
<organism evidence="6">
    <name type="scientific">candidate division WOR-3 bacterium</name>
    <dbReference type="NCBI Taxonomy" id="2052148"/>
    <lineage>
        <taxon>Bacteria</taxon>
        <taxon>Bacteria division WOR-3</taxon>
    </lineage>
</organism>
<comment type="caution">
    <text evidence="6">The sequence shown here is derived from an EMBL/GenBank/DDBJ whole genome shotgun (WGS) entry which is preliminary data.</text>
</comment>
<keyword evidence="2" id="KW-0201">Cytochrome c-type biogenesis</keyword>
<keyword evidence="3" id="KW-1015">Disulfide bond</keyword>
<evidence type="ECO:0000259" key="5">
    <source>
        <dbReference type="PROSITE" id="PS51352"/>
    </source>
</evidence>
<feature type="domain" description="Thioredoxin" evidence="5">
    <location>
        <begin position="8"/>
        <end position="87"/>
    </location>
</feature>
<dbReference type="InterPro" id="IPR036249">
    <property type="entry name" value="Thioredoxin-like_sf"/>
</dbReference>
<evidence type="ECO:0000256" key="1">
    <source>
        <dbReference type="ARBA" id="ARBA00004196"/>
    </source>
</evidence>
<dbReference type="PANTHER" id="PTHR42852">
    <property type="entry name" value="THIOL:DISULFIDE INTERCHANGE PROTEIN DSBE"/>
    <property type="match status" value="1"/>
</dbReference>
<evidence type="ECO:0000256" key="2">
    <source>
        <dbReference type="ARBA" id="ARBA00022748"/>
    </source>
</evidence>
<dbReference type="CDD" id="cd02966">
    <property type="entry name" value="TlpA_like_family"/>
    <property type="match status" value="1"/>
</dbReference>
<reference evidence="6" key="1">
    <citation type="journal article" date="2020" name="mSystems">
        <title>Genome- and Community-Level Interaction Insights into Carbon Utilization and Element Cycling Functions of Hydrothermarchaeota in Hydrothermal Sediment.</title>
        <authorList>
            <person name="Zhou Z."/>
            <person name="Liu Y."/>
            <person name="Xu W."/>
            <person name="Pan J."/>
            <person name="Luo Z.H."/>
            <person name="Li M."/>
        </authorList>
    </citation>
    <scope>NUCLEOTIDE SEQUENCE [LARGE SCALE GENOMIC DNA]</scope>
    <source>
        <strain evidence="6">HyVt-74</strain>
    </source>
</reference>
<dbReference type="SUPFAM" id="SSF52833">
    <property type="entry name" value="Thioredoxin-like"/>
    <property type="match status" value="1"/>
</dbReference>
<proteinExistence type="predicted"/>
<dbReference type="InterPro" id="IPR013766">
    <property type="entry name" value="Thioredoxin_domain"/>
</dbReference>
<dbReference type="InterPro" id="IPR000866">
    <property type="entry name" value="AhpC/TSA"/>
</dbReference>
<dbReference type="PANTHER" id="PTHR42852:SF6">
    <property type="entry name" value="THIOL:DISULFIDE INTERCHANGE PROTEIN DSBE"/>
    <property type="match status" value="1"/>
</dbReference>
<gene>
    <name evidence="6" type="ORF">ENL19_00680</name>
</gene>
<dbReference type="EMBL" id="DRTB01000046">
    <property type="protein sequence ID" value="HHE04557.1"/>
    <property type="molecule type" value="Genomic_DNA"/>
</dbReference>
<dbReference type="GO" id="GO:0017004">
    <property type="term" value="P:cytochrome complex assembly"/>
    <property type="evidence" value="ECO:0007669"/>
    <property type="project" value="UniProtKB-KW"/>
</dbReference>
<evidence type="ECO:0000256" key="3">
    <source>
        <dbReference type="ARBA" id="ARBA00023157"/>
    </source>
</evidence>
<dbReference type="AlphaFoldDB" id="A0A7C5DBK6"/>
<dbReference type="Pfam" id="PF00578">
    <property type="entry name" value="AhpC-TSA"/>
    <property type="match status" value="1"/>
</dbReference>
<protein>
    <submittedName>
        <fullName evidence="6">TlpA family protein disulfide reductase</fullName>
    </submittedName>
</protein>
<sequence>MEKRRKGNKLNIPAPDFTLRTLSGKEMKLSSFRGKVVELNFWATWCGPCRYEMPSMEKLYKEFKDDGLEILAINLGESAPDVGEFME</sequence>
<name>A0A7C5DBK6_UNCW3</name>
<dbReference type="Gene3D" id="3.40.30.10">
    <property type="entry name" value="Glutaredoxin"/>
    <property type="match status" value="1"/>
</dbReference>
<dbReference type="PROSITE" id="PS51352">
    <property type="entry name" value="THIOREDOXIN_2"/>
    <property type="match status" value="1"/>
</dbReference>
<dbReference type="InterPro" id="IPR050553">
    <property type="entry name" value="Thioredoxin_ResA/DsbE_sf"/>
</dbReference>
<evidence type="ECO:0000256" key="4">
    <source>
        <dbReference type="ARBA" id="ARBA00023284"/>
    </source>
</evidence>
<feature type="non-terminal residue" evidence="6">
    <location>
        <position position="87"/>
    </location>
</feature>